<dbReference type="AlphaFoldDB" id="A0A2A2L4F5"/>
<feature type="transmembrane region" description="Helical" evidence="2">
    <location>
        <begin position="155"/>
        <end position="180"/>
    </location>
</feature>
<evidence type="ECO:0000256" key="3">
    <source>
        <dbReference type="SAM" id="SignalP"/>
    </source>
</evidence>
<accession>A0A2A2L4F5</accession>
<sequence length="218" mass="24702">MFISLLLLAFSALASSSPLPASDDAKSAPSEGFFSHAAHTIKDIFGEENPQLVFSDVLKEMFNDESDRARRLQQLHEFVHKHRSDEQQLDRHRHDSSDSGDMTARRYEDSGAVTTKANETGVVRKEIDYLKQKYQGIRNDIDIDKWMASPSTRTLVIPFIAGSVSIFALLLISILVKVICCRRFNKRKANLTQVYGKEASMVGRTQKKRHNSDDEDEI</sequence>
<name>A0A2A2L4F5_9BILA</name>
<comment type="caution">
    <text evidence="4">The sequence shown here is derived from an EMBL/GenBank/DDBJ whole genome shotgun (WGS) entry which is preliminary data.</text>
</comment>
<dbReference type="Proteomes" id="UP000218231">
    <property type="component" value="Unassembled WGS sequence"/>
</dbReference>
<proteinExistence type="predicted"/>
<feature type="region of interest" description="Disordered" evidence="1">
    <location>
        <begin position="81"/>
        <end position="113"/>
    </location>
</feature>
<keyword evidence="3" id="KW-0732">Signal</keyword>
<dbReference type="EMBL" id="LIAE01007211">
    <property type="protein sequence ID" value="PAV81033.1"/>
    <property type="molecule type" value="Genomic_DNA"/>
</dbReference>
<keyword evidence="2" id="KW-0812">Transmembrane</keyword>
<protein>
    <submittedName>
        <fullName evidence="4">Uncharacterized protein</fullName>
    </submittedName>
</protein>
<feature type="signal peptide" evidence="3">
    <location>
        <begin position="1"/>
        <end position="16"/>
    </location>
</feature>
<evidence type="ECO:0000313" key="5">
    <source>
        <dbReference type="Proteomes" id="UP000218231"/>
    </source>
</evidence>
<organism evidence="4 5">
    <name type="scientific">Diploscapter pachys</name>
    <dbReference type="NCBI Taxonomy" id="2018661"/>
    <lineage>
        <taxon>Eukaryota</taxon>
        <taxon>Metazoa</taxon>
        <taxon>Ecdysozoa</taxon>
        <taxon>Nematoda</taxon>
        <taxon>Chromadorea</taxon>
        <taxon>Rhabditida</taxon>
        <taxon>Rhabditina</taxon>
        <taxon>Rhabditomorpha</taxon>
        <taxon>Rhabditoidea</taxon>
        <taxon>Rhabditidae</taxon>
        <taxon>Diploscapter</taxon>
    </lineage>
</organism>
<dbReference type="OrthoDB" id="5867915at2759"/>
<evidence type="ECO:0000313" key="4">
    <source>
        <dbReference type="EMBL" id="PAV81033.1"/>
    </source>
</evidence>
<feature type="compositionally biased region" description="Basic and acidic residues" evidence="1">
    <location>
        <begin position="83"/>
        <end position="109"/>
    </location>
</feature>
<reference evidence="4 5" key="1">
    <citation type="journal article" date="2017" name="Curr. Biol.">
        <title>Genome architecture and evolution of a unichromosomal asexual nematode.</title>
        <authorList>
            <person name="Fradin H."/>
            <person name="Zegar C."/>
            <person name="Gutwein M."/>
            <person name="Lucas J."/>
            <person name="Kovtun M."/>
            <person name="Corcoran D."/>
            <person name="Baugh L.R."/>
            <person name="Kiontke K."/>
            <person name="Gunsalus K."/>
            <person name="Fitch D.H."/>
            <person name="Piano F."/>
        </authorList>
    </citation>
    <scope>NUCLEOTIDE SEQUENCE [LARGE SCALE GENOMIC DNA]</scope>
    <source>
        <strain evidence="4">PF1309</strain>
    </source>
</reference>
<gene>
    <name evidence="4" type="ORF">WR25_01985</name>
</gene>
<keyword evidence="2" id="KW-0472">Membrane</keyword>
<feature type="chain" id="PRO_5012719759" evidence="3">
    <location>
        <begin position="17"/>
        <end position="218"/>
    </location>
</feature>
<keyword evidence="5" id="KW-1185">Reference proteome</keyword>
<evidence type="ECO:0000256" key="2">
    <source>
        <dbReference type="SAM" id="Phobius"/>
    </source>
</evidence>
<keyword evidence="2" id="KW-1133">Transmembrane helix</keyword>
<evidence type="ECO:0000256" key="1">
    <source>
        <dbReference type="SAM" id="MobiDB-lite"/>
    </source>
</evidence>